<sequence length="332" mass="37105">LAPVLGWKDAEFSRRITVHKKCLVSQDLGYQVGRLLSPSSTAPSSDDRYRPPVKGFVMASTIPREKRRSRDRCRSGSIFATMSTFYVPLFVILALYWQVFKAARKRIRRRLGGGGGRSNPPPTVTSSLGPPAPPPSPSPSSAAFREELPLTTRTPISSTSTNQGPLPQENGGDIQISEMESRLVDLDVSSAPQIPPRIVETKEAEEDGEGGKSKDEEEKAKAKARKRRRRKRKRETLEAKRERKAAKTLAIVTGAFVVCWLPFFVTALILPVCPSCPFLSDSLTSFFLWLGYSNSMLNPIIYTIFSPEFRVAFKRILCPHSRFNLRRPANRL</sequence>
<dbReference type="InterPro" id="IPR000276">
    <property type="entry name" value="GPCR_Rhodpsn"/>
</dbReference>
<evidence type="ECO:0000256" key="1">
    <source>
        <dbReference type="ARBA" id="ARBA00004651"/>
    </source>
</evidence>
<keyword evidence="5 12" id="KW-1133">Transmembrane helix</keyword>
<protein>
    <recommendedName>
        <fullName evidence="13">G-protein coupled receptors family 1 profile domain-containing protein</fullName>
    </recommendedName>
</protein>
<feature type="domain" description="G-protein coupled receptors family 1 profile" evidence="13">
    <location>
        <begin position="73"/>
        <end position="302"/>
    </location>
</feature>
<evidence type="ECO:0000256" key="8">
    <source>
        <dbReference type="ARBA" id="ARBA00023157"/>
    </source>
</evidence>
<evidence type="ECO:0000256" key="11">
    <source>
        <dbReference type="SAM" id="MobiDB-lite"/>
    </source>
</evidence>
<dbReference type="InterPro" id="IPR017452">
    <property type="entry name" value="GPCR_Rhodpsn_7TM"/>
</dbReference>
<gene>
    <name evidence="14" type="ORF">DSTB1V02_LOCUS14304</name>
</gene>
<dbReference type="PANTHER" id="PTHR24248">
    <property type="entry name" value="ADRENERGIC RECEPTOR-RELATED G-PROTEIN COUPLED RECEPTOR"/>
    <property type="match status" value="1"/>
</dbReference>
<dbReference type="PANTHER" id="PTHR24248:SF125">
    <property type="entry name" value="DOPAMINE D2-LIKE RECEPTOR"/>
    <property type="match status" value="1"/>
</dbReference>
<evidence type="ECO:0000256" key="10">
    <source>
        <dbReference type="ARBA" id="ARBA00023224"/>
    </source>
</evidence>
<feature type="non-terminal residue" evidence="14">
    <location>
        <position position="1"/>
    </location>
</feature>
<feature type="compositionally biased region" description="Basic residues" evidence="11">
    <location>
        <begin position="222"/>
        <end position="234"/>
    </location>
</feature>
<dbReference type="FunFam" id="1.20.1070.10:FF:000310">
    <property type="entry name" value="5-hydroxytryptamine receptor 2B"/>
    <property type="match status" value="1"/>
</dbReference>
<keyword evidence="10" id="KW-0807">Transducer</keyword>
<name>A0A7R9AII5_9CRUS</name>
<dbReference type="EMBL" id="LR909992">
    <property type="protein sequence ID" value="CAD7254558.1"/>
    <property type="molecule type" value="Genomic_DNA"/>
</dbReference>
<evidence type="ECO:0000256" key="3">
    <source>
        <dbReference type="ARBA" id="ARBA00022475"/>
    </source>
</evidence>
<evidence type="ECO:0000259" key="13">
    <source>
        <dbReference type="PROSITE" id="PS50262"/>
    </source>
</evidence>
<reference evidence="14" key="1">
    <citation type="submission" date="2020-11" db="EMBL/GenBank/DDBJ databases">
        <authorList>
            <person name="Tran Van P."/>
        </authorList>
    </citation>
    <scope>NUCLEOTIDE SEQUENCE</scope>
</reference>
<dbReference type="AlphaFoldDB" id="A0A7R9AII5"/>
<evidence type="ECO:0000256" key="2">
    <source>
        <dbReference type="ARBA" id="ARBA00010663"/>
    </source>
</evidence>
<dbReference type="Proteomes" id="UP000677054">
    <property type="component" value="Unassembled WGS sequence"/>
</dbReference>
<keyword evidence="8" id="KW-1015">Disulfide bond</keyword>
<dbReference type="GO" id="GO:0005886">
    <property type="term" value="C:plasma membrane"/>
    <property type="evidence" value="ECO:0007669"/>
    <property type="project" value="UniProtKB-SubCell"/>
</dbReference>
<evidence type="ECO:0000256" key="6">
    <source>
        <dbReference type="ARBA" id="ARBA00023040"/>
    </source>
</evidence>
<evidence type="ECO:0000256" key="7">
    <source>
        <dbReference type="ARBA" id="ARBA00023136"/>
    </source>
</evidence>
<feature type="transmembrane region" description="Helical" evidence="12">
    <location>
        <begin position="286"/>
        <end position="305"/>
    </location>
</feature>
<dbReference type="OrthoDB" id="5956310at2759"/>
<dbReference type="Gene3D" id="1.20.1070.10">
    <property type="entry name" value="Rhodopsin 7-helix transmembrane proteins"/>
    <property type="match status" value="1"/>
</dbReference>
<feature type="compositionally biased region" description="Basic and acidic residues" evidence="11">
    <location>
        <begin position="209"/>
        <end position="221"/>
    </location>
</feature>
<feature type="region of interest" description="Disordered" evidence="11">
    <location>
        <begin position="194"/>
        <end position="239"/>
    </location>
</feature>
<dbReference type="SUPFAM" id="SSF81321">
    <property type="entry name" value="Family A G protein-coupled receptor-like"/>
    <property type="match status" value="1"/>
</dbReference>
<evidence type="ECO:0000256" key="4">
    <source>
        <dbReference type="ARBA" id="ARBA00022692"/>
    </source>
</evidence>
<accession>A0A7R9AII5</accession>
<evidence type="ECO:0000256" key="9">
    <source>
        <dbReference type="ARBA" id="ARBA00023170"/>
    </source>
</evidence>
<keyword evidence="9" id="KW-0675">Receptor</keyword>
<dbReference type="PRINTS" id="PR00237">
    <property type="entry name" value="GPCRRHODOPSN"/>
</dbReference>
<feature type="transmembrane region" description="Helical" evidence="12">
    <location>
        <begin position="249"/>
        <end position="270"/>
    </location>
</feature>
<evidence type="ECO:0000313" key="14">
    <source>
        <dbReference type="EMBL" id="CAD7254558.1"/>
    </source>
</evidence>
<feature type="region of interest" description="Disordered" evidence="11">
    <location>
        <begin position="110"/>
        <end position="173"/>
    </location>
</feature>
<dbReference type="GO" id="GO:0004930">
    <property type="term" value="F:G protein-coupled receptor activity"/>
    <property type="evidence" value="ECO:0007669"/>
    <property type="project" value="UniProtKB-KW"/>
</dbReference>
<keyword evidence="3" id="KW-1003">Cell membrane</keyword>
<dbReference type="Pfam" id="PF00001">
    <property type="entry name" value="7tm_1"/>
    <property type="match status" value="1"/>
</dbReference>
<keyword evidence="7 12" id="KW-0472">Membrane</keyword>
<dbReference type="PROSITE" id="PS50262">
    <property type="entry name" value="G_PROTEIN_RECEP_F1_2"/>
    <property type="match status" value="1"/>
</dbReference>
<comment type="subcellular location">
    <subcellularLocation>
        <location evidence="1">Cell membrane</location>
        <topology evidence="1">Multi-pass membrane protein</topology>
    </subcellularLocation>
</comment>
<keyword evidence="15" id="KW-1185">Reference proteome</keyword>
<keyword evidence="6" id="KW-0297">G-protein coupled receptor</keyword>
<organism evidence="14">
    <name type="scientific">Darwinula stevensoni</name>
    <dbReference type="NCBI Taxonomy" id="69355"/>
    <lineage>
        <taxon>Eukaryota</taxon>
        <taxon>Metazoa</taxon>
        <taxon>Ecdysozoa</taxon>
        <taxon>Arthropoda</taxon>
        <taxon>Crustacea</taxon>
        <taxon>Oligostraca</taxon>
        <taxon>Ostracoda</taxon>
        <taxon>Podocopa</taxon>
        <taxon>Podocopida</taxon>
        <taxon>Darwinulocopina</taxon>
        <taxon>Darwinuloidea</taxon>
        <taxon>Darwinulidae</taxon>
        <taxon>Darwinula</taxon>
    </lineage>
</organism>
<proteinExistence type="inferred from homology"/>
<comment type="similarity">
    <text evidence="2">Belongs to the G-protein coupled receptor 1 family.</text>
</comment>
<evidence type="ECO:0000256" key="5">
    <source>
        <dbReference type="ARBA" id="ARBA00022989"/>
    </source>
</evidence>
<keyword evidence="4 12" id="KW-0812">Transmembrane</keyword>
<evidence type="ECO:0000313" key="15">
    <source>
        <dbReference type="Proteomes" id="UP000677054"/>
    </source>
</evidence>
<evidence type="ECO:0000256" key="12">
    <source>
        <dbReference type="SAM" id="Phobius"/>
    </source>
</evidence>
<feature type="transmembrane region" description="Helical" evidence="12">
    <location>
        <begin position="78"/>
        <end position="100"/>
    </location>
</feature>
<feature type="compositionally biased region" description="Polar residues" evidence="11">
    <location>
        <begin position="151"/>
        <end position="165"/>
    </location>
</feature>
<dbReference type="EMBL" id="CAJPEV010010474">
    <property type="protein sequence ID" value="CAG0905997.1"/>
    <property type="molecule type" value="Genomic_DNA"/>
</dbReference>